<dbReference type="Pfam" id="PF00107">
    <property type="entry name" value="ADH_zinc_N"/>
    <property type="match status" value="1"/>
</dbReference>
<dbReference type="SUPFAM" id="SSF50129">
    <property type="entry name" value="GroES-like"/>
    <property type="match status" value="1"/>
</dbReference>
<dbReference type="InterPro" id="IPR014189">
    <property type="entry name" value="Quinone_OxRdtase_PIG3"/>
</dbReference>
<dbReference type="CDD" id="cd05276">
    <property type="entry name" value="p53_inducible_oxidoreductase"/>
    <property type="match status" value="1"/>
</dbReference>
<evidence type="ECO:0000256" key="2">
    <source>
        <dbReference type="ARBA" id="ARBA00023002"/>
    </source>
</evidence>
<keyword evidence="5" id="KW-1185">Reference proteome</keyword>
<evidence type="ECO:0000259" key="3">
    <source>
        <dbReference type="SMART" id="SM00829"/>
    </source>
</evidence>
<dbReference type="NCBIfam" id="TIGR02824">
    <property type="entry name" value="quinone_pig3"/>
    <property type="match status" value="1"/>
</dbReference>
<dbReference type="Pfam" id="PF08240">
    <property type="entry name" value="ADH_N"/>
    <property type="match status" value="1"/>
</dbReference>
<dbReference type="InterPro" id="IPR013154">
    <property type="entry name" value="ADH-like_N"/>
</dbReference>
<gene>
    <name evidence="4" type="primary">qor</name>
    <name evidence="4" type="ORF">Ldro_0453</name>
</gene>
<keyword evidence="1" id="KW-0521">NADP</keyword>
<dbReference type="InterPro" id="IPR036291">
    <property type="entry name" value="NAD(P)-bd_dom_sf"/>
</dbReference>
<dbReference type="PATRIC" id="fig|1212489.4.peg.468"/>
<dbReference type="GO" id="GO:0070402">
    <property type="term" value="F:NADPH binding"/>
    <property type="evidence" value="ECO:0007669"/>
    <property type="project" value="TreeGrafter"/>
</dbReference>
<dbReference type="OrthoDB" id="9785812at2"/>
<dbReference type="InterPro" id="IPR013149">
    <property type="entry name" value="ADH-like_C"/>
</dbReference>
<name>A0A0W0TBY7_9GAMM</name>
<protein>
    <submittedName>
        <fullName evidence="4">Quinone oxidoreductase</fullName>
    </submittedName>
</protein>
<evidence type="ECO:0000256" key="1">
    <source>
        <dbReference type="ARBA" id="ARBA00022857"/>
    </source>
</evidence>
<dbReference type="Gene3D" id="3.90.180.10">
    <property type="entry name" value="Medium-chain alcohol dehydrogenases, catalytic domain"/>
    <property type="match status" value="1"/>
</dbReference>
<feature type="domain" description="Enoyl reductase (ER)" evidence="3">
    <location>
        <begin position="10"/>
        <end position="319"/>
    </location>
</feature>
<dbReference type="SUPFAM" id="SSF51735">
    <property type="entry name" value="NAD(P)-binding Rossmann-fold domains"/>
    <property type="match status" value="1"/>
</dbReference>
<sequence length="322" mass="35308">MRYVAIDAPGPESRIIVKEQAKPQYNKDQLLVRVKAAGLNRADLMQRQGKYPPPPGESNIPGLEIAGEVVEIGTHVKQFKVGDRVYGLVGSGGYAEYCCLNQSLAAPIPKGWGFSYAAAIPEALVTAHATVFLLGHLNQSQTLLIHAAGSGISSFAIQMARHIGAKVITTAGNQEKVDKALQLGATRAINYKTEDFYNLIDEGSINLIVDFIGGGYFAKHLELLQTKGRLVQISCMQGAKVDFNLVTMIRKRLQLIGFVLRAQSLSEKTALWKSAQAHWATSLLNKHIVPIIDSEFSFSNIEQAHARMLSREHFGKIVIRMD</sequence>
<dbReference type="RefSeq" id="WP_058494806.1">
    <property type="nucleotide sequence ID" value="NZ_CAAAIU010000003.1"/>
</dbReference>
<dbReference type="InterPro" id="IPR011032">
    <property type="entry name" value="GroES-like_sf"/>
</dbReference>
<evidence type="ECO:0000313" key="5">
    <source>
        <dbReference type="Proteomes" id="UP000054736"/>
    </source>
</evidence>
<dbReference type="PANTHER" id="PTHR48106">
    <property type="entry name" value="QUINONE OXIDOREDUCTASE PIG3-RELATED"/>
    <property type="match status" value="1"/>
</dbReference>
<dbReference type="Gene3D" id="3.40.50.720">
    <property type="entry name" value="NAD(P)-binding Rossmann-like Domain"/>
    <property type="match status" value="1"/>
</dbReference>
<organism evidence="4 5">
    <name type="scientific">Legionella drozanskii LLAP-1</name>
    <dbReference type="NCBI Taxonomy" id="1212489"/>
    <lineage>
        <taxon>Bacteria</taxon>
        <taxon>Pseudomonadati</taxon>
        <taxon>Pseudomonadota</taxon>
        <taxon>Gammaproteobacteria</taxon>
        <taxon>Legionellales</taxon>
        <taxon>Legionellaceae</taxon>
        <taxon>Legionella</taxon>
    </lineage>
</organism>
<dbReference type="InterPro" id="IPR020843">
    <property type="entry name" value="ER"/>
</dbReference>
<dbReference type="AlphaFoldDB" id="A0A0W0TBY7"/>
<dbReference type="SMART" id="SM00829">
    <property type="entry name" value="PKS_ER"/>
    <property type="match status" value="1"/>
</dbReference>
<dbReference type="GO" id="GO:0016651">
    <property type="term" value="F:oxidoreductase activity, acting on NAD(P)H"/>
    <property type="evidence" value="ECO:0007669"/>
    <property type="project" value="TreeGrafter"/>
</dbReference>
<dbReference type="Proteomes" id="UP000054736">
    <property type="component" value="Unassembled WGS sequence"/>
</dbReference>
<dbReference type="PANTHER" id="PTHR48106:SF8">
    <property type="entry name" value="OS02G0805600 PROTEIN"/>
    <property type="match status" value="1"/>
</dbReference>
<comment type="caution">
    <text evidence="4">The sequence shown here is derived from an EMBL/GenBank/DDBJ whole genome shotgun (WGS) entry which is preliminary data.</text>
</comment>
<reference evidence="4 5" key="1">
    <citation type="submission" date="2015-11" db="EMBL/GenBank/DDBJ databases">
        <title>Genomic analysis of 38 Legionella species identifies large and diverse effector repertoires.</title>
        <authorList>
            <person name="Burstein D."/>
            <person name="Amaro F."/>
            <person name="Zusman T."/>
            <person name="Lifshitz Z."/>
            <person name="Cohen O."/>
            <person name="Gilbert J.A."/>
            <person name="Pupko T."/>
            <person name="Shuman H.A."/>
            <person name="Segal G."/>
        </authorList>
    </citation>
    <scope>NUCLEOTIDE SEQUENCE [LARGE SCALE GENOMIC DNA]</scope>
    <source>
        <strain evidence="4 5">ATCC 700990</strain>
    </source>
</reference>
<evidence type="ECO:0000313" key="4">
    <source>
        <dbReference type="EMBL" id="KTC93082.1"/>
    </source>
</evidence>
<accession>A0A0W0TBY7</accession>
<dbReference type="EMBL" id="LNXY01000003">
    <property type="protein sequence ID" value="KTC93082.1"/>
    <property type="molecule type" value="Genomic_DNA"/>
</dbReference>
<dbReference type="STRING" id="1212489.Ldro_0453"/>
<proteinExistence type="predicted"/>
<keyword evidence="2" id="KW-0560">Oxidoreductase</keyword>